<dbReference type="UniPathway" id="UPA00299"/>
<keyword evidence="8" id="KW-1185">Reference proteome</keyword>
<dbReference type="PANTHER" id="PTHR43768:SF3">
    <property type="entry name" value="TREHALOSE 6-PHOSPHATE PHOSPHATASE"/>
    <property type="match status" value="1"/>
</dbReference>
<comment type="catalytic activity">
    <reaction evidence="4">
        <text>alpha,alpha-trehalose 6-phosphate + H2O = alpha,alpha-trehalose + phosphate</text>
        <dbReference type="Rhea" id="RHEA:23420"/>
        <dbReference type="ChEBI" id="CHEBI:15377"/>
        <dbReference type="ChEBI" id="CHEBI:16551"/>
        <dbReference type="ChEBI" id="CHEBI:43474"/>
        <dbReference type="ChEBI" id="CHEBI:58429"/>
        <dbReference type="EC" id="3.1.3.12"/>
    </reaction>
</comment>
<gene>
    <name evidence="5" type="primary">ostB</name>
    <name evidence="5" type="ORF">GCM10007884_03610</name>
    <name evidence="6" type="ORF">GGR33_002025</name>
</gene>
<dbReference type="Proteomes" id="UP001156881">
    <property type="component" value="Unassembled WGS sequence"/>
</dbReference>
<dbReference type="Proteomes" id="UP000517759">
    <property type="component" value="Unassembled WGS sequence"/>
</dbReference>
<comment type="similarity">
    <text evidence="2 4">Belongs to the trehalose phosphatase family.</text>
</comment>
<evidence type="ECO:0000313" key="5">
    <source>
        <dbReference type="EMBL" id="GLS42376.1"/>
    </source>
</evidence>
<reference evidence="5" key="1">
    <citation type="journal article" date="2014" name="Int. J. Syst. Evol. Microbiol.">
        <title>Complete genome of a new Firmicutes species belonging to the dominant human colonic microbiota ('Ruminococcus bicirculans') reveals two chromosomes and a selective capacity to utilize plant glucans.</title>
        <authorList>
            <consortium name="NISC Comparative Sequencing Program"/>
            <person name="Wegmann U."/>
            <person name="Louis P."/>
            <person name="Goesmann A."/>
            <person name="Henrissat B."/>
            <person name="Duncan S.H."/>
            <person name="Flint H.J."/>
        </authorList>
    </citation>
    <scope>NUCLEOTIDE SEQUENCE</scope>
    <source>
        <strain evidence="5">NBRC 107710</strain>
    </source>
</reference>
<dbReference type="RefSeq" id="WP_183504530.1">
    <property type="nucleotide sequence ID" value="NZ_BSPG01000001.1"/>
</dbReference>
<dbReference type="InterPro" id="IPR044651">
    <property type="entry name" value="OTSB-like"/>
</dbReference>
<protein>
    <recommendedName>
        <fullName evidence="4">Trehalose 6-phosphate phosphatase</fullName>
        <ecNumber evidence="4">3.1.3.12</ecNumber>
    </recommendedName>
</protein>
<sequence length="251" mass="26443">MSEPDAFAVFLDFDGTLAELAPTPDAVQVDPTLVPNLESLKSRLGGALAIVTGRPVSVIDHFLVPSRFDVAGLHGVERRVDGQLSGGRPEDHPALRAGVERLKQQAASLDKVLIEDKGASVAVHWRLANEADTEAAQGIVKALAAELGSAYRLQLGKAVGEVVPADATKGHAIRAFLERPPYAGRRAIFFGDDKTDELAFESVNADGGVSVRIGDEETIARRRLAAPADVRALIAGWANGAPINPDALPPA</sequence>
<keyword evidence="4" id="KW-0460">Magnesium</keyword>
<organism evidence="6 7">
    <name type="scientific">Methylobacterium brachythecii</name>
    <dbReference type="NCBI Taxonomy" id="1176177"/>
    <lineage>
        <taxon>Bacteria</taxon>
        <taxon>Pseudomonadati</taxon>
        <taxon>Pseudomonadota</taxon>
        <taxon>Alphaproteobacteria</taxon>
        <taxon>Hyphomicrobiales</taxon>
        <taxon>Methylobacteriaceae</taxon>
        <taxon>Methylobacterium</taxon>
    </lineage>
</organism>
<dbReference type="InterPro" id="IPR036412">
    <property type="entry name" value="HAD-like_sf"/>
</dbReference>
<dbReference type="SUPFAM" id="SSF56784">
    <property type="entry name" value="HAD-like"/>
    <property type="match status" value="1"/>
</dbReference>
<evidence type="ECO:0000256" key="3">
    <source>
        <dbReference type="ARBA" id="ARBA00022801"/>
    </source>
</evidence>
<dbReference type="PANTHER" id="PTHR43768">
    <property type="entry name" value="TREHALOSE 6-PHOSPHATE PHOSPHATASE"/>
    <property type="match status" value="1"/>
</dbReference>
<comment type="cofactor">
    <cofactor evidence="4">
        <name>Mg(2+)</name>
        <dbReference type="ChEBI" id="CHEBI:18420"/>
    </cofactor>
</comment>
<dbReference type="GO" id="GO:0046872">
    <property type="term" value="F:metal ion binding"/>
    <property type="evidence" value="ECO:0007669"/>
    <property type="project" value="UniProtKB-KW"/>
</dbReference>
<dbReference type="CDD" id="cd01627">
    <property type="entry name" value="HAD_TPP"/>
    <property type="match status" value="1"/>
</dbReference>
<dbReference type="Gene3D" id="3.30.70.1020">
    <property type="entry name" value="Trehalose-6-phosphate phosphatase related protein, domain 2"/>
    <property type="match status" value="1"/>
</dbReference>
<reference evidence="5" key="4">
    <citation type="submission" date="2023-01" db="EMBL/GenBank/DDBJ databases">
        <title>Draft genome sequence of Methylobacterium brachythecii strain NBRC 107710.</title>
        <authorList>
            <person name="Sun Q."/>
            <person name="Mori K."/>
        </authorList>
    </citation>
    <scope>NUCLEOTIDE SEQUENCE</scope>
    <source>
        <strain evidence="5">NBRC 107710</strain>
    </source>
</reference>
<dbReference type="Gene3D" id="3.40.50.1000">
    <property type="entry name" value="HAD superfamily/HAD-like"/>
    <property type="match status" value="1"/>
</dbReference>
<proteinExistence type="inferred from homology"/>
<evidence type="ECO:0000313" key="7">
    <source>
        <dbReference type="Proteomes" id="UP000517759"/>
    </source>
</evidence>
<name>A0A7W6AFU8_9HYPH</name>
<evidence type="ECO:0000313" key="6">
    <source>
        <dbReference type="EMBL" id="MBB3902530.1"/>
    </source>
</evidence>
<keyword evidence="4" id="KW-0479">Metal-binding</keyword>
<dbReference type="NCBIfam" id="TIGR00685">
    <property type="entry name" value="T6PP"/>
    <property type="match status" value="1"/>
</dbReference>
<dbReference type="EMBL" id="BSPG01000001">
    <property type="protein sequence ID" value="GLS42376.1"/>
    <property type="molecule type" value="Genomic_DNA"/>
</dbReference>
<dbReference type="InterPro" id="IPR003337">
    <property type="entry name" value="Trehalose_PPase"/>
</dbReference>
<dbReference type="Pfam" id="PF02358">
    <property type="entry name" value="Trehalose_PPase"/>
    <property type="match status" value="1"/>
</dbReference>
<dbReference type="InterPro" id="IPR006379">
    <property type="entry name" value="HAD-SF_hydro_IIB"/>
</dbReference>
<evidence type="ECO:0000313" key="8">
    <source>
        <dbReference type="Proteomes" id="UP001156881"/>
    </source>
</evidence>
<comment type="caution">
    <text evidence="6">The sequence shown here is derived from an EMBL/GenBank/DDBJ whole genome shotgun (WGS) entry which is preliminary data.</text>
</comment>
<dbReference type="AlphaFoldDB" id="A0A7W6AFU8"/>
<evidence type="ECO:0000256" key="1">
    <source>
        <dbReference type="ARBA" id="ARBA00005199"/>
    </source>
</evidence>
<evidence type="ECO:0000256" key="2">
    <source>
        <dbReference type="ARBA" id="ARBA00008770"/>
    </source>
</evidence>
<dbReference type="EMBL" id="JACIDN010000003">
    <property type="protein sequence ID" value="MBB3902530.1"/>
    <property type="molecule type" value="Genomic_DNA"/>
</dbReference>
<evidence type="ECO:0000256" key="4">
    <source>
        <dbReference type="RuleBase" id="RU361117"/>
    </source>
</evidence>
<comment type="function">
    <text evidence="4">Removes the phosphate from trehalose 6-phosphate to produce free trehalose.</text>
</comment>
<dbReference type="InterPro" id="IPR023214">
    <property type="entry name" value="HAD_sf"/>
</dbReference>
<accession>A0A7W6AFU8</accession>
<comment type="pathway">
    <text evidence="1 4">Glycan biosynthesis; trehalose biosynthesis.</text>
</comment>
<dbReference type="NCBIfam" id="TIGR01484">
    <property type="entry name" value="HAD-SF-IIB"/>
    <property type="match status" value="1"/>
</dbReference>
<dbReference type="GO" id="GO:0004805">
    <property type="term" value="F:trehalose-phosphatase activity"/>
    <property type="evidence" value="ECO:0007669"/>
    <property type="project" value="UniProtKB-EC"/>
</dbReference>
<keyword evidence="3 4" id="KW-0378">Hydrolase</keyword>
<reference evidence="8" key="2">
    <citation type="journal article" date="2019" name="Int. J. Syst. Evol. Microbiol.">
        <title>The Global Catalogue of Microorganisms (GCM) 10K type strain sequencing project: providing services to taxonomists for standard genome sequencing and annotation.</title>
        <authorList>
            <consortium name="The Broad Institute Genomics Platform"/>
            <consortium name="The Broad Institute Genome Sequencing Center for Infectious Disease"/>
            <person name="Wu L."/>
            <person name="Ma J."/>
        </authorList>
    </citation>
    <scope>NUCLEOTIDE SEQUENCE [LARGE SCALE GENOMIC DNA]</scope>
    <source>
        <strain evidence="8">NBRC 107710</strain>
    </source>
</reference>
<dbReference type="EC" id="3.1.3.12" evidence="4"/>
<dbReference type="GO" id="GO:0005992">
    <property type="term" value="P:trehalose biosynthetic process"/>
    <property type="evidence" value="ECO:0007669"/>
    <property type="project" value="UniProtKB-UniPathway"/>
</dbReference>
<reference evidence="6 7" key="3">
    <citation type="submission" date="2020-08" db="EMBL/GenBank/DDBJ databases">
        <title>Genomic Encyclopedia of Type Strains, Phase IV (KMG-IV): sequencing the most valuable type-strain genomes for metagenomic binning, comparative biology and taxonomic classification.</title>
        <authorList>
            <person name="Goeker M."/>
        </authorList>
    </citation>
    <scope>NUCLEOTIDE SEQUENCE [LARGE SCALE GENOMIC DNA]</scope>
    <source>
        <strain evidence="6 7">DSM 24105</strain>
    </source>
</reference>